<organism evidence="2 3">
    <name type="scientific">Paenibacillus glucanolyticus</name>
    <dbReference type="NCBI Taxonomy" id="59843"/>
    <lineage>
        <taxon>Bacteria</taxon>
        <taxon>Bacillati</taxon>
        <taxon>Bacillota</taxon>
        <taxon>Bacilli</taxon>
        <taxon>Bacillales</taxon>
        <taxon>Paenibacillaceae</taxon>
        <taxon>Paenibacillus</taxon>
    </lineage>
</organism>
<keyword evidence="1" id="KW-0812">Transmembrane</keyword>
<accession>A0A163JZC7</accession>
<reference evidence="2" key="1">
    <citation type="journal article" date="2016" name="Genome Announc.">
        <title>Draft genomes of two strains of Paenibacillus glucanolyticus with capability to degrade lignocellulose.</title>
        <authorList>
            <person name="Mathews S.L."/>
            <person name="Pawlak J."/>
            <person name="Grunden A.M."/>
        </authorList>
    </citation>
    <scope>NUCLEOTIDE SEQUENCE [LARGE SCALE GENOMIC DNA]</scope>
    <source>
        <strain evidence="2">SLM1</strain>
    </source>
</reference>
<dbReference type="EMBL" id="LWMH01000001">
    <property type="protein sequence ID" value="KZS46894.1"/>
    <property type="molecule type" value="Genomic_DNA"/>
</dbReference>
<dbReference type="OrthoDB" id="8017424at2"/>
<feature type="transmembrane region" description="Helical" evidence="1">
    <location>
        <begin position="49"/>
        <end position="69"/>
    </location>
</feature>
<gene>
    <name evidence="2" type="ORF">AWU65_13655</name>
</gene>
<dbReference type="Proteomes" id="UP000076796">
    <property type="component" value="Unassembled WGS sequence"/>
</dbReference>
<keyword evidence="1" id="KW-1133">Transmembrane helix</keyword>
<evidence type="ECO:0000256" key="1">
    <source>
        <dbReference type="SAM" id="Phobius"/>
    </source>
</evidence>
<dbReference type="Pfam" id="PF09819">
    <property type="entry name" value="ABC_cobalt"/>
    <property type="match status" value="1"/>
</dbReference>
<sequence>MNSSSFQKKWFAFTTQEIILMAMLAAVNAVLTIYIGPVNKLLNSLGGPIATSTTTGIYMIYGLLAYYIIRKPGTAVVTFAIGGTIQALTGTVYGIPSCFVAAACYMIVAETIFAIFRYQKWSAGVLMLVGGAMVPLWFLFAANMFGYTSWPLEVLGIALVVRILSGVLLCGLVTKVLGEALVKTGLLRRFAASTKG</sequence>
<keyword evidence="1" id="KW-0472">Membrane</keyword>
<dbReference type="InterPro" id="IPR017195">
    <property type="entry name" value="ABC_thiamin-permease_prd"/>
</dbReference>
<evidence type="ECO:0000313" key="2">
    <source>
        <dbReference type="EMBL" id="KZS46894.1"/>
    </source>
</evidence>
<protein>
    <submittedName>
        <fullName evidence="2">Uncharacterized protein</fullName>
    </submittedName>
</protein>
<proteinExistence type="predicted"/>
<comment type="caution">
    <text evidence="2">The sequence shown here is derived from an EMBL/GenBank/DDBJ whole genome shotgun (WGS) entry which is preliminary data.</text>
</comment>
<evidence type="ECO:0000313" key="3">
    <source>
        <dbReference type="Proteomes" id="UP000076796"/>
    </source>
</evidence>
<name>A0A163JZC7_9BACL</name>
<dbReference type="AlphaFoldDB" id="A0A163JZC7"/>
<feature type="transmembrane region" description="Helical" evidence="1">
    <location>
        <begin position="76"/>
        <end position="93"/>
    </location>
</feature>
<feature type="transmembrane region" description="Helical" evidence="1">
    <location>
        <begin position="18"/>
        <end position="37"/>
    </location>
</feature>
<keyword evidence="3" id="KW-1185">Reference proteome</keyword>
<feature type="transmembrane region" description="Helical" evidence="1">
    <location>
        <begin position="123"/>
        <end position="142"/>
    </location>
</feature>
<dbReference type="STRING" id="59843.A3958_13235"/>
<dbReference type="RefSeq" id="WP_006208169.1">
    <property type="nucleotide sequence ID" value="NZ_CP147845.1"/>
</dbReference>
<dbReference type="GeneID" id="97557744"/>
<feature type="transmembrane region" description="Helical" evidence="1">
    <location>
        <begin position="154"/>
        <end position="178"/>
    </location>
</feature>
<feature type="transmembrane region" description="Helical" evidence="1">
    <location>
        <begin position="99"/>
        <end position="116"/>
    </location>
</feature>